<organism evidence="2 3">
    <name type="scientific">Periconia digitata</name>
    <dbReference type="NCBI Taxonomy" id="1303443"/>
    <lineage>
        <taxon>Eukaryota</taxon>
        <taxon>Fungi</taxon>
        <taxon>Dikarya</taxon>
        <taxon>Ascomycota</taxon>
        <taxon>Pezizomycotina</taxon>
        <taxon>Dothideomycetes</taxon>
        <taxon>Pleosporomycetidae</taxon>
        <taxon>Pleosporales</taxon>
        <taxon>Massarineae</taxon>
        <taxon>Periconiaceae</taxon>
        <taxon>Periconia</taxon>
    </lineage>
</organism>
<dbReference type="Proteomes" id="UP001152607">
    <property type="component" value="Unassembled WGS sequence"/>
</dbReference>
<feature type="compositionally biased region" description="Polar residues" evidence="1">
    <location>
        <begin position="116"/>
        <end position="133"/>
    </location>
</feature>
<evidence type="ECO:0000256" key="1">
    <source>
        <dbReference type="SAM" id="MobiDB-lite"/>
    </source>
</evidence>
<comment type="caution">
    <text evidence="2">The sequence shown here is derived from an EMBL/GenBank/DDBJ whole genome shotgun (WGS) entry which is preliminary data.</text>
</comment>
<dbReference type="EMBL" id="CAOQHR010000002">
    <property type="protein sequence ID" value="CAI6292022.1"/>
    <property type="molecule type" value="Genomic_DNA"/>
</dbReference>
<name>A0A9W4U6X0_9PLEO</name>
<proteinExistence type="predicted"/>
<evidence type="ECO:0000313" key="3">
    <source>
        <dbReference type="Proteomes" id="UP001152607"/>
    </source>
</evidence>
<keyword evidence="3" id="KW-1185">Reference proteome</keyword>
<accession>A0A9W4U6X0</accession>
<evidence type="ECO:0000313" key="2">
    <source>
        <dbReference type="EMBL" id="CAI6292022.1"/>
    </source>
</evidence>
<sequence>MRPEAVFLPPTAHFTDTQNPLNNLIQHYAAQSSLNKGILRTPGEGRLSTPSRRLYIPYLFNSPKEKLLCTSSTWTRRNSGEELAINRKENSCSPTCDSLFINPNAKLFCTSSAWTHSGSGERPTSNRSENPCSTVFRKPKRSAEKRQGFWKARDAATEPCRGDPTTHRGRWSVSRTGREHEKFMGRIQLTRQ</sequence>
<reference evidence="2" key="1">
    <citation type="submission" date="2023-01" db="EMBL/GenBank/DDBJ databases">
        <authorList>
            <person name="Van Ghelder C."/>
            <person name="Rancurel C."/>
        </authorList>
    </citation>
    <scope>NUCLEOTIDE SEQUENCE</scope>
    <source>
        <strain evidence="2">CNCM I-4278</strain>
    </source>
</reference>
<dbReference type="AlphaFoldDB" id="A0A9W4U6X0"/>
<feature type="compositionally biased region" description="Basic and acidic residues" evidence="1">
    <location>
        <begin position="141"/>
        <end position="166"/>
    </location>
</feature>
<gene>
    <name evidence="2" type="ORF">PDIGIT_LOCUS2493</name>
</gene>
<protein>
    <submittedName>
        <fullName evidence="2">Uncharacterized protein</fullName>
    </submittedName>
</protein>
<feature type="region of interest" description="Disordered" evidence="1">
    <location>
        <begin position="116"/>
        <end position="192"/>
    </location>
</feature>